<dbReference type="InterPro" id="IPR043034">
    <property type="entry name" value="DNA_pol_alpha_B_N_sf"/>
</dbReference>
<evidence type="ECO:0000256" key="1">
    <source>
        <dbReference type="SAM" id="MobiDB-lite"/>
    </source>
</evidence>
<organism evidence="3 4">
    <name type="scientific">Lasius platythorax</name>
    <dbReference type="NCBI Taxonomy" id="488582"/>
    <lineage>
        <taxon>Eukaryota</taxon>
        <taxon>Metazoa</taxon>
        <taxon>Ecdysozoa</taxon>
        <taxon>Arthropoda</taxon>
        <taxon>Hexapoda</taxon>
        <taxon>Insecta</taxon>
        <taxon>Pterygota</taxon>
        <taxon>Neoptera</taxon>
        <taxon>Endopterygota</taxon>
        <taxon>Hymenoptera</taxon>
        <taxon>Apocrita</taxon>
        <taxon>Aculeata</taxon>
        <taxon>Formicoidea</taxon>
        <taxon>Formicidae</taxon>
        <taxon>Formicinae</taxon>
        <taxon>Lasius</taxon>
        <taxon>Lasius</taxon>
    </lineage>
</organism>
<reference evidence="3" key="1">
    <citation type="submission" date="2024-04" db="EMBL/GenBank/DDBJ databases">
        <authorList>
            <consortium name="Molecular Ecology Group"/>
        </authorList>
    </citation>
    <scope>NUCLEOTIDE SEQUENCE</scope>
</reference>
<gene>
    <name evidence="3" type="ORF">LPLAT_LOCUS12650</name>
</gene>
<feature type="compositionally biased region" description="Polar residues" evidence="1">
    <location>
        <begin position="83"/>
        <end position="104"/>
    </location>
</feature>
<dbReference type="AlphaFoldDB" id="A0AAV2P556"/>
<keyword evidence="4" id="KW-1185">Reference proteome</keyword>
<sequence length="126" mass="14459">MERRKDSLRNLFQDLGCKVESDAVLDKCFELCESYNVDVEKLTELWLTFCVNNNSDIDPTLATLVKMENAVLKKDYKLHDSTMENNANKNQSTMDKQGFSANRNTENDDMLSMYGCAETRPPKVSF</sequence>
<dbReference type="InterPro" id="IPR013627">
    <property type="entry name" value="Pol_alpha_B_N"/>
</dbReference>
<feature type="region of interest" description="Disordered" evidence="1">
    <location>
        <begin position="82"/>
        <end position="107"/>
    </location>
</feature>
<dbReference type="Gene3D" id="1.10.8.530">
    <property type="entry name" value="DNA polymerase alpha-primase, subunit B, N-terminal domain"/>
    <property type="match status" value="1"/>
</dbReference>
<evidence type="ECO:0000313" key="3">
    <source>
        <dbReference type="EMBL" id="CAL1687442.1"/>
    </source>
</evidence>
<name>A0AAV2P556_9HYME</name>
<accession>A0AAV2P556</accession>
<evidence type="ECO:0000313" key="4">
    <source>
        <dbReference type="Proteomes" id="UP001497644"/>
    </source>
</evidence>
<dbReference type="EMBL" id="OZ034830">
    <property type="protein sequence ID" value="CAL1687442.1"/>
    <property type="molecule type" value="Genomic_DNA"/>
</dbReference>
<dbReference type="Pfam" id="PF08418">
    <property type="entry name" value="Pol_alpha_B_N"/>
    <property type="match status" value="1"/>
</dbReference>
<proteinExistence type="predicted"/>
<dbReference type="Proteomes" id="UP001497644">
    <property type="component" value="Chromosome 7"/>
</dbReference>
<protein>
    <recommendedName>
        <fullName evidence="2">DNA polymerase alpha subunit B N-terminal domain-containing protein</fullName>
    </recommendedName>
</protein>
<feature type="domain" description="DNA polymerase alpha subunit B N-terminal" evidence="2">
    <location>
        <begin position="7"/>
        <end position="74"/>
    </location>
</feature>
<evidence type="ECO:0000259" key="2">
    <source>
        <dbReference type="Pfam" id="PF08418"/>
    </source>
</evidence>